<dbReference type="Proteomes" id="UP000008383">
    <property type="component" value="Unassembled WGS sequence"/>
</dbReference>
<dbReference type="RefSeq" id="XP_003022102.1">
    <property type="nucleotide sequence ID" value="XM_003022056.1"/>
</dbReference>
<evidence type="ECO:0000313" key="1">
    <source>
        <dbReference type="EMBL" id="EFE41484.1"/>
    </source>
</evidence>
<protein>
    <submittedName>
        <fullName evidence="1">Uncharacterized protein</fullName>
    </submittedName>
</protein>
<name>D4D9J6_TRIVH</name>
<dbReference type="AlphaFoldDB" id="D4D9J6"/>
<reference evidence="2" key="1">
    <citation type="journal article" date="2011" name="Genome Biol.">
        <title>Comparative and functional genomics provide insights into the pathogenicity of dermatophytic fungi.</title>
        <authorList>
            <person name="Burmester A."/>
            <person name="Shelest E."/>
            <person name="Gloeckner G."/>
            <person name="Heddergott C."/>
            <person name="Schindler S."/>
            <person name="Staib P."/>
            <person name="Heidel A."/>
            <person name="Felder M."/>
            <person name="Petzold A."/>
            <person name="Szafranski K."/>
            <person name="Feuermann M."/>
            <person name="Pedruzzi I."/>
            <person name="Priebe S."/>
            <person name="Groth M."/>
            <person name="Winkler R."/>
            <person name="Li W."/>
            <person name="Kniemeyer O."/>
            <person name="Schroeckh V."/>
            <person name="Hertweck C."/>
            <person name="Hube B."/>
            <person name="White T.C."/>
            <person name="Platzer M."/>
            <person name="Guthke R."/>
            <person name="Heitman J."/>
            <person name="Woestemeyer J."/>
            <person name="Zipfel P.F."/>
            <person name="Monod M."/>
            <person name="Brakhage A.A."/>
        </authorList>
    </citation>
    <scope>NUCLEOTIDE SEQUENCE [LARGE SCALE GENOMIC DNA]</scope>
    <source>
        <strain evidence="2">HKI 0517</strain>
    </source>
</reference>
<dbReference type="HOGENOM" id="CLU_1300481_0_0_1"/>
<dbReference type="KEGG" id="tve:TRV_03789"/>
<organism evidence="1 2">
    <name type="scientific">Trichophyton verrucosum (strain HKI 0517)</name>
    <dbReference type="NCBI Taxonomy" id="663202"/>
    <lineage>
        <taxon>Eukaryota</taxon>
        <taxon>Fungi</taxon>
        <taxon>Dikarya</taxon>
        <taxon>Ascomycota</taxon>
        <taxon>Pezizomycotina</taxon>
        <taxon>Eurotiomycetes</taxon>
        <taxon>Eurotiomycetidae</taxon>
        <taxon>Onygenales</taxon>
        <taxon>Arthrodermataceae</taxon>
        <taxon>Trichophyton</taxon>
    </lineage>
</organism>
<keyword evidence="2" id="KW-1185">Reference proteome</keyword>
<accession>D4D9J6</accession>
<comment type="caution">
    <text evidence="1">The sequence shown here is derived from an EMBL/GenBank/DDBJ whole genome shotgun (WGS) entry which is preliminary data.</text>
</comment>
<dbReference type="EMBL" id="ACYE01000195">
    <property type="protein sequence ID" value="EFE41484.1"/>
    <property type="molecule type" value="Genomic_DNA"/>
</dbReference>
<gene>
    <name evidence="1" type="ORF">TRV_03789</name>
</gene>
<proteinExistence type="predicted"/>
<evidence type="ECO:0000313" key="2">
    <source>
        <dbReference type="Proteomes" id="UP000008383"/>
    </source>
</evidence>
<sequence>MLLFNYFGEVSTSSLIARFPMIPQDGIDFDAFQRAVCLTSLNKTKHCARLVIPVSVGAMSLNIVRMRFSTDIQKHWIPRDYYTPHRKETRSDTFYFKWDIVELVPNPCCTPTPVDEIEAAAPEILENSSALRSRETKREDVSVLINLLLRVRLGKEKWLNFPLGEIVKSDPEEGELTLRLVNGLTEGEKLPLDQYGKVEDVLINLLLVGYTE</sequence>
<dbReference type="GeneID" id="9578986"/>